<sequence>MAIFVSRGAFVVALFKSTPLQRKSDTNALPSALSPTTILRHSHPACAAGHRPTVTTQQLADGCKSRERDLQEVQSGAEAAVTYLGRSQDPA</sequence>
<dbReference type="Proteomes" id="UP001465755">
    <property type="component" value="Unassembled WGS sequence"/>
</dbReference>
<comment type="caution">
    <text evidence="1">The sequence shown here is derived from an EMBL/GenBank/DDBJ whole genome shotgun (WGS) entry which is preliminary data.</text>
</comment>
<gene>
    <name evidence="1" type="ORF">WJX73_003029</name>
</gene>
<reference evidence="1 2" key="1">
    <citation type="journal article" date="2024" name="Nat. Commun.">
        <title>Phylogenomics reveals the evolutionary origins of lichenization in chlorophyte algae.</title>
        <authorList>
            <person name="Puginier C."/>
            <person name="Libourel C."/>
            <person name="Otte J."/>
            <person name="Skaloud P."/>
            <person name="Haon M."/>
            <person name="Grisel S."/>
            <person name="Petersen M."/>
            <person name="Berrin J.G."/>
            <person name="Delaux P.M."/>
            <person name="Dal Grande F."/>
            <person name="Keller J."/>
        </authorList>
    </citation>
    <scope>NUCLEOTIDE SEQUENCE [LARGE SCALE GENOMIC DNA]</scope>
    <source>
        <strain evidence="1 2">SAG 2036</strain>
    </source>
</reference>
<dbReference type="AlphaFoldDB" id="A0AAW1NQI4"/>
<dbReference type="EMBL" id="JALJOQ010000135">
    <property type="protein sequence ID" value="KAK9794663.1"/>
    <property type="molecule type" value="Genomic_DNA"/>
</dbReference>
<evidence type="ECO:0000313" key="1">
    <source>
        <dbReference type="EMBL" id="KAK9794663.1"/>
    </source>
</evidence>
<protein>
    <submittedName>
        <fullName evidence="1">Uncharacterized protein</fullName>
    </submittedName>
</protein>
<name>A0AAW1NQI4_9CHLO</name>
<organism evidence="1 2">
    <name type="scientific">Symbiochloris irregularis</name>
    <dbReference type="NCBI Taxonomy" id="706552"/>
    <lineage>
        <taxon>Eukaryota</taxon>
        <taxon>Viridiplantae</taxon>
        <taxon>Chlorophyta</taxon>
        <taxon>core chlorophytes</taxon>
        <taxon>Trebouxiophyceae</taxon>
        <taxon>Trebouxiales</taxon>
        <taxon>Trebouxiaceae</taxon>
        <taxon>Symbiochloris</taxon>
    </lineage>
</organism>
<evidence type="ECO:0000313" key="2">
    <source>
        <dbReference type="Proteomes" id="UP001465755"/>
    </source>
</evidence>
<proteinExistence type="predicted"/>
<accession>A0AAW1NQI4</accession>
<keyword evidence="2" id="KW-1185">Reference proteome</keyword>